<accession>A0AAE1CZU5</accession>
<evidence type="ECO:0000313" key="2">
    <source>
        <dbReference type="EMBL" id="KAK3747824.1"/>
    </source>
</evidence>
<reference evidence="2" key="1">
    <citation type="journal article" date="2023" name="G3 (Bethesda)">
        <title>A reference genome for the long-term kleptoplast-retaining sea slug Elysia crispata morphotype clarki.</title>
        <authorList>
            <person name="Eastman K.E."/>
            <person name="Pendleton A.L."/>
            <person name="Shaikh M.A."/>
            <person name="Suttiyut T."/>
            <person name="Ogas R."/>
            <person name="Tomko P."/>
            <person name="Gavelis G."/>
            <person name="Widhalm J.R."/>
            <person name="Wisecaver J.H."/>
        </authorList>
    </citation>
    <scope>NUCLEOTIDE SEQUENCE</scope>
    <source>
        <strain evidence="2">ECLA1</strain>
    </source>
</reference>
<proteinExistence type="predicted"/>
<feature type="region of interest" description="Disordered" evidence="1">
    <location>
        <begin position="1"/>
        <end position="60"/>
    </location>
</feature>
<organism evidence="2 3">
    <name type="scientific">Elysia crispata</name>
    <name type="common">lettuce slug</name>
    <dbReference type="NCBI Taxonomy" id="231223"/>
    <lineage>
        <taxon>Eukaryota</taxon>
        <taxon>Metazoa</taxon>
        <taxon>Spiralia</taxon>
        <taxon>Lophotrochozoa</taxon>
        <taxon>Mollusca</taxon>
        <taxon>Gastropoda</taxon>
        <taxon>Heterobranchia</taxon>
        <taxon>Euthyneura</taxon>
        <taxon>Panpulmonata</taxon>
        <taxon>Sacoglossa</taxon>
        <taxon>Placobranchoidea</taxon>
        <taxon>Plakobranchidae</taxon>
        <taxon>Elysia</taxon>
    </lineage>
</organism>
<keyword evidence="3" id="KW-1185">Reference proteome</keyword>
<dbReference type="AlphaFoldDB" id="A0AAE1CZU5"/>
<evidence type="ECO:0000256" key="1">
    <source>
        <dbReference type="SAM" id="MobiDB-lite"/>
    </source>
</evidence>
<feature type="region of interest" description="Disordered" evidence="1">
    <location>
        <begin position="73"/>
        <end position="113"/>
    </location>
</feature>
<protein>
    <submittedName>
        <fullName evidence="2">Uncharacterized protein</fullName>
    </submittedName>
</protein>
<feature type="compositionally biased region" description="Basic and acidic residues" evidence="1">
    <location>
        <begin position="81"/>
        <end position="97"/>
    </location>
</feature>
<comment type="caution">
    <text evidence="2">The sequence shown here is derived from an EMBL/GenBank/DDBJ whole genome shotgun (WGS) entry which is preliminary data.</text>
</comment>
<evidence type="ECO:0000313" key="3">
    <source>
        <dbReference type="Proteomes" id="UP001283361"/>
    </source>
</evidence>
<dbReference type="EMBL" id="JAWDGP010006072">
    <property type="protein sequence ID" value="KAK3747824.1"/>
    <property type="molecule type" value="Genomic_DNA"/>
</dbReference>
<gene>
    <name evidence="2" type="ORF">RRG08_057368</name>
</gene>
<sequence length="113" mass="12838">MPSRRSGRRPQVLFRRTHWHPREKTKIPDLREGEALPPLQGGFAPSRGIPRRPVNPSRREGFGANLMLEINGFNAGGSSFREYRGGRSPREKTKIPEQSEEGCQSPPKRRGNH</sequence>
<dbReference type="Proteomes" id="UP001283361">
    <property type="component" value="Unassembled WGS sequence"/>
</dbReference>
<feature type="compositionally biased region" description="Basic and acidic residues" evidence="1">
    <location>
        <begin position="20"/>
        <end position="34"/>
    </location>
</feature>
<name>A0AAE1CZU5_9GAST</name>